<keyword evidence="8" id="KW-0121">Carboxypeptidase</keyword>
<comment type="subcellular location">
    <subcellularLocation>
        <location evidence="1">Cell outer membrane</location>
        <topology evidence="1">Multi-pass membrane protein</topology>
    </subcellularLocation>
</comment>
<dbReference type="Proteomes" id="UP000031518">
    <property type="component" value="Unassembled WGS sequence"/>
</dbReference>
<dbReference type="PANTHER" id="PTHR30069">
    <property type="entry name" value="TONB-DEPENDENT OUTER MEMBRANE RECEPTOR"/>
    <property type="match status" value="1"/>
</dbReference>
<dbReference type="EMBL" id="CBXV010000002">
    <property type="protein sequence ID" value="CDM64651.1"/>
    <property type="molecule type" value="Genomic_DNA"/>
</dbReference>
<keyword evidence="4" id="KW-0812">Transmembrane</keyword>
<dbReference type="GO" id="GO:0015344">
    <property type="term" value="F:siderophore uptake transmembrane transporter activity"/>
    <property type="evidence" value="ECO:0007669"/>
    <property type="project" value="TreeGrafter"/>
</dbReference>
<evidence type="ECO:0000259" key="7">
    <source>
        <dbReference type="Pfam" id="PF25183"/>
    </source>
</evidence>
<keyword evidence="9" id="KW-1185">Reference proteome</keyword>
<keyword evidence="3" id="KW-1134">Transmembrane beta strand</keyword>
<keyword evidence="6" id="KW-0998">Cell outer membrane</keyword>
<dbReference type="Pfam" id="PF25183">
    <property type="entry name" value="OMP_b-brl_4"/>
    <property type="match status" value="1"/>
</dbReference>
<dbReference type="AlphaFoldDB" id="A0A0B6WUI2"/>
<name>A0A0B6WUI2_9BACT</name>
<evidence type="ECO:0000256" key="1">
    <source>
        <dbReference type="ARBA" id="ARBA00004571"/>
    </source>
</evidence>
<dbReference type="PANTHER" id="PTHR30069:SF46">
    <property type="entry name" value="OAR PROTEIN"/>
    <property type="match status" value="1"/>
</dbReference>
<evidence type="ECO:0000256" key="3">
    <source>
        <dbReference type="ARBA" id="ARBA00022452"/>
    </source>
</evidence>
<dbReference type="Gene3D" id="2.40.170.20">
    <property type="entry name" value="TonB-dependent receptor, beta-barrel domain"/>
    <property type="match status" value="1"/>
</dbReference>
<dbReference type="GO" id="GO:0030246">
    <property type="term" value="F:carbohydrate binding"/>
    <property type="evidence" value="ECO:0007669"/>
    <property type="project" value="InterPro"/>
</dbReference>
<accession>A0A0B6WUI2</accession>
<proteinExistence type="predicted"/>
<dbReference type="InterPro" id="IPR057601">
    <property type="entry name" value="Oar-like_b-barrel"/>
</dbReference>
<evidence type="ECO:0000313" key="8">
    <source>
        <dbReference type="EMBL" id="CDM64651.1"/>
    </source>
</evidence>
<keyword evidence="8" id="KW-0378">Hydrolase</keyword>
<evidence type="ECO:0000313" key="9">
    <source>
        <dbReference type="Proteomes" id="UP000031518"/>
    </source>
</evidence>
<organism evidence="8 9">
    <name type="scientific">Pyrinomonas methylaliphatogenes</name>
    <dbReference type="NCBI Taxonomy" id="454194"/>
    <lineage>
        <taxon>Bacteria</taxon>
        <taxon>Pseudomonadati</taxon>
        <taxon>Acidobacteriota</taxon>
        <taxon>Blastocatellia</taxon>
        <taxon>Blastocatellales</taxon>
        <taxon>Pyrinomonadaceae</taxon>
        <taxon>Pyrinomonas</taxon>
    </lineage>
</organism>
<evidence type="ECO:0000256" key="2">
    <source>
        <dbReference type="ARBA" id="ARBA00022448"/>
    </source>
</evidence>
<dbReference type="STRING" id="454194.PYK22_00646"/>
<keyword evidence="8" id="KW-0645">Protease</keyword>
<evidence type="ECO:0000256" key="5">
    <source>
        <dbReference type="ARBA" id="ARBA00023136"/>
    </source>
</evidence>
<dbReference type="GO" id="GO:0004180">
    <property type="term" value="F:carboxypeptidase activity"/>
    <property type="evidence" value="ECO:0007669"/>
    <property type="project" value="UniProtKB-KW"/>
</dbReference>
<dbReference type="GO" id="GO:0009279">
    <property type="term" value="C:cell outer membrane"/>
    <property type="evidence" value="ECO:0007669"/>
    <property type="project" value="UniProtKB-SubCell"/>
</dbReference>
<dbReference type="OrthoDB" id="97893at2"/>
<feature type="domain" description="TonB-dependent transporter Oar-like beta-barrel" evidence="7">
    <location>
        <begin position="237"/>
        <end position="748"/>
    </location>
</feature>
<dbReference type="RefSeq" id="WP_041974216.1">
    <property type="nucleotide sequence ID" value="NZ_CBXV010000002.1"/>
</dbReference>
<dbReference type="InterPro" id="IPR039426">
    <property type="entry name" value="TonB-dep_rcpt-like"/>
</dbReference>
<protein>
    <submittedName>
        <fullName evidence="8">Carboxypeptidase regulatory-like domain</fullName>
    </submittedName>
</protein>
<gene>
    <name evidence="8" type="ORF">PYK22_00646</name>
</gene>
<dbReference type="Gene3D" id="2.60.40.1120">
    <property type="entry name" value="Carboxypeptidase-like, regulatory domain"/>
    <property type="match status" value="1"/>
</dbReference>
<dbReference type="Pfam" id="PF13620">
    <property type="entry name" value="CarboxypepD_reg"/>
    <property type="match status" value="1"/>
</dbReference>
<sequence>MYRGPSTFVGFFFLIFALASLSLSQSSTGRLVGTVSGPDGVIAGATVTITDNQTGRERTVVTNAEGVFIFPQLEVGTYTLKVTAQGFKTFTATDLKIDIAREYSLNVTLEVGGVQESVTVVAGADILNATSGELSNTVSPRQVVELPLNGRNPLQLIQLQPGVASNGATNTTINGQRSSFTNITRDGLNVQDNFIRANATDFVPDRPNVDDTGEFTVITQNAGADAGYGASQVQLVTPRGGSEFHGAGFIYNRNSKFAANNFFNNLAGTPRPFLNRNQFGGKLGGPLYLPRFGEGGPALYKGKTFFFSSYEGFRLRQSATVTRTILLPQARQGIFTYRDNSGVVRSVNILQLAGLSGIDPFVQSRILSKLPTVGNRTDIGDQLNTTGLGFTQKQDQNREAFTLRIDEELSTHHSISGVYEYRKEFLLRPDVDNSGNAGFGNIPASFQDNHHHSLVLAYQYTGSRFTNEVRGGVSDDKPRFDNTRVPSDFFIAMPTPAGSTVTLISNPEVNFQTQGRNVRYYNLQDNAIYVLGGHSLRFGGQLQVFRINPYGPPAFSNSTIPTYVLGTNNNTPTLNASQFPGGISATQLNNANALLALLGGIVGSANLTFNATSKNSGYVPGALPSRNLNFEHYSFYVSDQWRPFPQLTLNYGLRYELYTPIREPNGLALEPVIQQGKDVISTILDPNGIYDFVGHNAGGDNKFFKADRNNFAPVISVAYAPQFKNRLFTALFSNNGRTVIRGGFRMSYVFPHELCQ</sequence>
<dbReference type="InterPro" id="IPR013784">
    <property type="entry name" value="Carb-bd-like_fold"/>
</dbReference>
<reference evidence="8 9" key="2">
    <citation type="submission" date="2015-01" db="EMBL/GenBank/DDBJ databases">
        <title>Complete genome sequence of Pyrinomonas methylaliphatogenes type strain K22T.</title>
        <authorList>
            <person name="Lee K.C.Y."/>
            <person name="Power J.F."/>
            <person name="Dunfield P.F."/>
            <person name="Morgan X.C."/>
            <person name="Huttenhower C."/>
            <person name="Stott M.B."/>
        </authorList>
    </citation>
    <scope>NUCLEOTIDE SEQUENCE [LARGE SCALE GENOMIC DNA]</scope>
    <source>
        <strain evidence="8 9">K22</strain>
    </source>
</reference>
<reference evidence="8 9" key="1">
    <citation type="submission" date="2013-12" db="EMBL/GenBank/DDBJ databases">
        <authorList>
            <person name="Stott M."/>
        </authorList>
    </citation>
    <scope>NUCLEOTIDE SEQUENCE [LARGE SCALE GENOMIC DNA]</scope>
    <source>
        <strain evidence="8 9">K22</strain>
    </source>
</reference>
<keyword evidence="5" id="KW-0472">Membrane</keyword>
<dbReference type="GO" id="GO:0044718">
    <property type="term" value="P:siderophore transmembrane transport"/>
    <property type="evidence" value="ECO:0007669"/>
    <property type="project" value="TreeGrafter"/>
</dbReference>
<dbReference type="InterPro" id="IPR036942">
    <property type="entry name" value="Beta-barrel_TonB_sf"/>
</dbReference>
<evidence type="ECO:0000256" key="6">
    <source>
        <dbReference type="ARBA" id="ARBA00023237"/>
    </source>
</evidence>
<keyword evidence="2" id="KW-0813">Transport</keyword>
<evidence type="ECO:0000256" key="4">
    <source>
        <dbReference type="ARBA" id="ARBA00022692"/>
    </source>
</evidence>
<dbReference type="SUPFAM" id="SSF56935">
    <property type="entry name" value="Porins"/>
    <property type="match status" value="1"/>
</dbReference>
<dbReference type="SUPFAM" id="SSF49452">
    <property type="entry name" value="Starch-binding domain-like"/>
    <property type="match status" value="1"/>
</dbReference>